<evidence type="ECO:0000256" key="2">
    <source>
        <dbReference type="SAM" id="MobiDB-lite"/>
    </source>
</evidence>
<feature type="region of interest" description="Disordered" evidence="2">
    <location>
        <begin position="270"/>
        <end position="304"/>
    </location>
</feature>
<evidence type="ECO:0000256" key="1">
    <source>
        <dbReference type="SAM" id="Coils"/>
    </source>
</evidence>
<dbReference type="RefSeq" id="WP_132279236.1">
    <property type="nucleotide sequence ID" value="NZ_JAOBST010000011.1"/>
</dbReference>
<organism evidence="3 4">
    <name type="scientific">Extibacter muris</name>
    <dbReference type="NCBI Taxonomy" id="1796622"/>
    <lineage>
        <taxon>Bacteria</taxon>
        <taxon>Bacillati</taxon>
        <taxon>Bacillota</taxon>
        <taxon>Clostridia</taxon>
        <taxon>Lachnospirales</taxon>
        <taxon>Lachnospiraceae</taxon>
        <taxon>Extibacter</taxon>
    </lineage>
</organism>
<comment type="caution">
    <text evidence="3">The sequence shown here is derived from an EMBL/GenBank/DDBJ whole genome shotgun (WGS) entry which is preliminary data.</text>
</comment>
<name>A0A4R4FBV0_9FIRM</name>
<reference evidence="3 4" key="1">
    <citation type="journal article" date="2016" name="Nat. Microbiol.">
        <title>The Mouse Intestinal Bacterial Collection (miBC) provides host-specific insight into cultured diversity and functional potential of the gut microbiota.</title>
        <authorList>
            <person name="Lagkouvardos I."/>
            <person name="Pukall R."/>
            <person name="Abt B."/>
            <person name="Foesel B.U."/>
            <person name="Meier-Kolthoff J.P."/>
            <person name="Kumar N."/>
            <person name="Bresciani A."/>
            <person name="Martinez I."/>
            <person name="Just S."/>
            <person name="Ziegler C."/>
            <person name="Brugiroux S."/>
            <person name="Garzetti D."/>
            <person name="Wenning M."/>
            <person name="Bui T.P."/>
            <person name="Wang J."/>
            <person name="Hugenholtz F."/>
            <person name="Plugge C.M."/>
            <person name="Peterson D.A."/>
            <person name="Hornef M.W."/>
            <person name="Baines J.F."/>
            <person name="Smidt H."/>
            <person name="Walter J."/>
            <person name="Kristiansen K."/>
            <person name="Nielsen H.B."/>
            <person name="Haller D."/>
            <person name="Overmann J."/>
            <person name="Stecher B."/>
            <person name="Clavel T."/>
        </authorList>
    </citation>
    <scope>NUCLEOTIDE SEQUENCE [LARGE SCALE GENOMIC DNA]</scope>
    <source>
        <strain evidence="3 4">DSM 28560</strain>
    </source>
</reference>
<accession>A0A4R4FBV0</accession>
<proteinExistence type="predicted"/>
<feature type="coiled-coil region" evidence="1">
    <location>
        <begin position="424"/>
        <end position="492"/>
    </location>
</feature>
<evidence type="ECO:0000313" key="3">
    <source>
        <dbReference type="EMBL" id="TDA20937.1"/>
    </source>
</evidence>
<feature type="compositionally biased region" description="Acidic residues" evidence="2">
    <location>
        <begin position="285"/>
        <end position="303"/>
    </location>
</feature>
<gene>
    <name evidence="3" type="ORF">E1963_14265</name>
</gene>
<dbReference type="AlphaFoldDB" id="A0A4R4FBV0"/>
<keyword evidence="4" id="KW-1185">Reference proteome</keyword>
<sequence length="762" mass="83959">MRIKRRISAAALAVLLISAGLLAWQFPKWSGAAFWEDDAVHIDPDKIEESTLIIGTHLIYLGALTDKLYETAIQSSEESGQNTMYYKSEIGEGRWYAIDDAGSIKDISDKGKETGKSKIKELYLTHHTKSDGYTYKLKDDKMVNVYDINSPYDLEGMKELSALVNEKKMSGKGGEVFGAKVEGKVTKWCDKGLDILNKEYIRLKAAGADAEWLDMLDKAMGKVDDLRRHEAYQKVEAEVRKLIDAADSADAGYVDALSDAAAQLNDSITETEGNMLDIDSKTDIPDEPGGEPDEPDEPAEEEERPLTVMTVMESDLIRQYIEEPKDDILENMTTLSHIMEGISVYPEEEAQFLKEKLIPAAEAAYAEDPTEVRKNELDYYKNELASREGGTPASDKELAGLYDKKAKLQQDRLMALDEENLAEAKRLEALIDVTSREIQDKEDAIEKEAASLARQKTELEKERDGAKTEEEKTKLANEIQKLDNQITALGANVDGGSASRKIEEMAEAAREALEEGEDGTARLTEAVEGIGALCGTDPALAGSSLESLYEKMASRKYMDETDIYDGLLEDIEGILADNISVLGQELGEEEAVQVMEEAAGKDKTAAVMGLTMFLEQTSGSGLKNLLDGKVKAYAQEGEAYAFPKLSGTAGTGYAPADVVADYASFRYVWNDNKKRAVLASRKTYYKFTAFDTAVIRGPEEEEEKLGAAAGFKGTVYIPEDYVKKEFGCEVYDIPDTGYCILIDQDIADKAAEVCDALLEKGE</sequence>
<dbReference type="Proteomes" id="UP000295710">
    <property type="component" value="Unassembled WGS sequence"/>
</dbReference>
<protein>
    <submittedName>
        <fullName evidence="3">Uncharacterized protein</fullName>
    </submittedName>
</protein>
<keyword evidence="1" id="KW-0175">Coiled coil</keyword>
<evidence type="ECO:0000313" key="4">
    <source>
        <dbReference type="Proteomes" id="UP000295710"/>
    </source>
</evidence>
<dbReference type="EMBL" id="SMMX01000013">
    <property type="protein sequence ID" value="TDA20937.1"/>
    <property type="molecule type" value="Genomic_DNA"/>
</dbReference>